<dbReference type="InterPro" id="IPR031337">
    <property type="entry name" value="KDPG/KHG_AS_1"/>
</dbReference>
<comment type="pathway">
    <text evidence="2">Carbohydrate acid metabolism; 2-dehydro-3-deoxy-D-gluconate degradation; D-glyceraldehyde 3-phosphate and pyruvate from 2-dehydro-3-deoxy-D-gluconate: step 2/2.</text>
</comment>
<dbReference type="PROSITE" id="PS00159">
    <property type="entry name" value="ALDOLASE_KDPG_KHG_1"/>
    <property type="match status" value="1"/>
</dbReference>
<dbReference type="STRING" id="933059.SAMN04488103_11516"/>
<dbReference type="RefSeq" id="WP_091303510.1">
    <property type="nucleotide sequence ID" value="NZ_FOCE01000015.1"/>
</dbReference>
<keyword evidence="7" id="KW-0704">Schiff base</keyword>
<sequence>MSIIDRIGAARLLPVVVLERAEDAVPLARALLAGGLDVAEVTFRSDAAEESIARIAREVPQMLIGAGTVLTPGQVDQAVNAGAKFLVTPGYNPAVVAQAAACGVPIVPGVNNPTGVETAMSAGLSLVKFFPAGPSGGVPFIKALMGPYGAMRFIPTGGISAANLKDYLALKAVLACGGSWMVEPALIRAGAFDRITELTAEAVALARSA</sequence>
<evidence type="ECO:0000256" key="1">
    <source>
        <dbReference type="ARBA" id="ARBA00000654"/>
    </source>
</evidence>
<evidence type="ECO:0000256" key="7">
    <source>
        <dbReference type="ARBA" id="ARBA00023270"/>
    </source>
</evidence>
<dbReference type="EMBL" id="FOCE01000015">
    <property type="protein sequence ID" value="SEO21703.1"/>
    <property type="molecule type" value="Genomic_DNA"/>
</dbReference>
<evidence type="ECO:0000313" key="10">
    <source>
        <dbReference type="Proteomes" id="UP000198761"/>
    </source>
</evidence>
<evidence type="ECO:0000256" key="2">
    <source>
        <dbReference type="ARBA" id="ARBA00004736"/>
    </source>
</evidence>
<proteinExistence type="inferred from homology"/>
<keyword evidence="10" id="KW-1185">Reference proteome</keyword>
<dbReference type="PANTHER" id="PTHR30246:SF1">
    <property type="entry name" value="2-DEHYDRO-3-DEOXY-6-PHOSPHOGALACTONATE ALDOLASE-RELATED"/>
    <property type="match status" value="1"/>
</dbReference>
<evidence type="ECO:0000256" key="4">
    <source>
        <dbReference type="ARBA" id="ARBA00011233"/>
    </source>
</evidence>
<keyword evidence="6" id="KW-0456">Lyase</keyword>
<dbReference type="Proteomes" id="UP000198761">
    <property type="component" value="Unassembled WGS sequence"/>
</dbReference>
<dbReference type="PANTHER" id="PTHR30246">
    <property type="entry name" value="2-KETO-3-DEOXY-6-PHOSPHOGLUCONATE ALDOLASE"/>
    <property type="match status" value="1"/>
</dbReference>
<evidence type="ECO:0000256" key="8">
    <source>
        <dbReference type="ARBA" id="ARBA00023277"/>
    </source>
</evidence>
<dbReference type="PROSITE" id="PS00160">
    <property type="entry name" value="ALDOLASE_KDPG_KHG_2"/>
    <property type="match status" value="1"/>
</dbReference>
<dbReference type="AlphaFoldDB" id="A0A1H8MWT0"/>
<dbReference type="NCBIfam" id="NF004325">
    <property type="entry name" value="PRK05718.1"/>
    <property type="match status" value="1"/>
</dbReference>
<dbReference type="InterPro" id="IPR031338">
    <property type="entry name" value="KDPG/KHG_AS_2"/>
</dbReference>
<evidence type="ECO:0000256" key="5">
    <source>
        <dbReference type="ARBA" id="ARBA00013063"/>
    </source>
</evidence>
<comment type="subunit">
    <text evidence="4">Homotrimer.</text>
</comment>
<protein>
    <recommendedName>
        <fullName evidence="5">2-dehydro-3-deoxy-phosphogluconate aldolase</fullName>
        <ecNumber evidence="5">4.1.2.14</ecNumber>
    </recommendedName>
</protein>
<dbReference type="Pfam" id="PF01081">
    <property type="entry name" value="Aldolase"/>
    <property type="match status" value="1"/>
</dbReference>
<evidence type="ECO:0000313" key="9">
    <source>
        <dbReference type="EMBL" id="SEO21703.1"/>
    </source>
</evidence>
<keyword evidence="8" id="KW-0119">Carbohydrate metabolism</keyword>
<dbReference type="GO" id="GO:0008675">
    <property type="term" value="F:2-dehydro-3-deoxy-phosphogluconate aldolase activity"/>
    <property type="evidence" value="ECO:0007669"/>
    <property type="project" value="UniProtKB-EC"/>
</dbReference>
<gene>
    <name evidence="9" type="ORF">SAMN04488103_11516</name>
</gene>
<name>A0A1H8MWT0_9RHOB</name>
<comment type="catalytic activity">
    <reaction evidence="1">
        <text>2-dehydro-3-deoxy-6-phospho-D-gluconate = D-glyceraldehyde 3-phosphate + pyruvate</text>
        <dbReference type="Rhea" id="RHEA:17089"/>
        <dbReference type="ChEBI" id="CHEBI:15361"/>
        <dbReference type="ChEBI" id="CHEBI:57569"/>
        <dbReference type="ChEBI" id="CHEBI:59776"/>
        <dbReference type="EC" id="4.1.2.14"/>
    </reaction>
</comment>
<dbReference type="InterPro" id="IPR000887">
    <property type="entry name" value="Aldlse_KDPG_KHG"/>
</dbReference>
<dbReference type="InterPro" id="IPR013785">
    <property type="entry name" value="Aldolase_TIM"/>
</dbReference>
<dbReference type="CDD" id="cd00452">
    <property type="entry name" value="KDPG_aldolase"/>
    <property type="match status" value="1"/>
</dbReference>
<dbReference type="OrthoDB" id="9805177at2"/>
<evidence type="ECO:0000256" key="3">
    <source>
        <dbReference type="ARBA" id="ARBA00006906"/>
    </source>
</evidence>
<dbReference type="EC" id="4.1.2.14" evidence="5"/>
<dbReference type="NCBIfam" id="TIGR01182">
    <property type="entry name" value="eda"/>
    <property type="match status" value="1"/>
</dbReference>
<organism evidence="9 10">
    <name type="scientific">Gemmobacter aquatilis</name>
    <dbReference type="NCBI Taxonomy" id="933059"/>
    <lineage>
        <taxon>Bacteria</taxon>
        <taxon>Pseudomonadati</taxon>
        <taxon>Pseudomonadota</taxon>
        <taxon>Alphaproteobacteria</taxon>
        <taxon>Rhodobacterales</taxon>
        <taxon>Paracoccaceae</taxon>
        <taxon>Gemmobacter</taxon>
    </lineage>
</organism>
<evidence type="ECO:0000256" key="6">
    <source>
        <dbReference type="ARBA" id="ARBA00023239"/>
    </source>
</evidence>
<accession>A0A1H8MWT0</accession>
<reference evidence="9 10" key="1">
    <citation type="submission" date="2016-10" db="EMBL/GenBank/DDBJ databases">
        <authorList>
            <person name="de Groot N.N."/>
        </authorList>
    </citation>
    <scope>NUCLEOTIDE SEQUENCE [LARGE SCALE GENOMIC DNA]</scope>
    <source>
        <strain evidence="9 10">DSM 3857</strain>
    </source>
</reference>
<dbReference type="SUPFAM" id="SSF51569">
    <property type="entry name" value="Aldolase"/>
    <property type="match status" value="1"/>
</dbReference>
<dbReference type="Gene3D" id="3.20.20.70">
    <property type="entry name" value="Aldolase class I"/>
    <property type="match status" value="1"/>
</dbReference>
<comment type="similarity">
    <text evidence="3">Belongs to the KHG/KDPG aldolase family.</text>
</comment>